<evidence type="ECO:0000313" key="3">
    <source>
        <dbReference type="EMBL" id="MDQ2089385.1"/>
    </source>
</evidence>
<organism evidence="3 4">
    <name type="scientific">Marimonas arenosa</name>
    <dbReference type="NCBI Taxonomy" id="1795305"/>
    <lineage>
        <taxon>Bacteria</taxon>
        <taxon>Pseudomonadati</taxon>
        <taxon>Pseudomonadota</taxon>
        <taxon>Alphaproteobacteria</taxon>
        <taxon>Rhodobacterales</taxon>
        <taxon>Paracoccaceae</taxon>
        <taxon>Marimonas</taxon>
    </lineage>
</organism>
<reference evidence="3" key="2">
    <citation type="submission" date="2023-02" db="EMBL/GenBank/DDBJ databases">
        <title>'Rhodoalgimonas zhirmunskyi' gen. nov., isolated from a red alga.</title>
        <authorList>
            <person name="Nedashkovskaya O.I."/>
            <person name="Otstavnykh N.Y."/>
            <person name="Bystritskaya E.P."/>
            <person name="Balabanova L.A."/>
            <person name="Isaeva M.P."/>
        </authorList>
    </citation>
    <scope>NUCLEOTIDE SEQUENCE</scope>
    <source>
        <strain evidence="3">KCTC 52189</strain>
    </source>
</reference>
<evidence type="ECO:0000313" key="4">
    <source>
        <dbReference type="Proteomes" id="UP001226762"/>
    </source>
</evidence>
<dbReference type="SUPFAM" id="SSF51197">
    <property type="entry name" value="Clavaminate synthase-like"/>
    <property type="match status" value="1"/>
</dbReference>
<keyword evidence="1" id="KW-0560">Oxidoreductase</keyword>
<keyword evidence="4" id="KW-1185">Reference proteome</keyword>
<reference evidence="3" key="1">
    <citation type="submission" date="2022-07" db="EMBL/GenBank/DDBJ databases">
        <authorList>
            <person name="Otstavnykh N."/>
            <person name="Isaeva M."/>
            <person name="Bystritskaya E."/>
        </authorList>
    </citation>
    <scope>NUCLEOTIDE SEQUENCE</scope>
    <source>
        <strain evidence="3">KCTC 52189</strain>
    </source>
</reference>
<evidence type="ECO:0000256" key="1">
    <source>
        <dbReference type="ARBA" id="ARBA00023002"/>
    </source>
</evidence>
<accession>A0AAE3WBJ6</accession>
<dbReference type="Proteomes" id="UP001226762">
    <property type="component" value="Unassembled WGS sequence"/>
</dbReference>
<comment type="caution">
    <text evidence="3">The sequence shown here is derived from an EMBL/GenBank/DDBJ whole genome shotgun (WGS) entry which is preliminary data.</text>
</comment>
<keyword evidence="3" id="KW-0223">Dioxygenase</keyword>
<dbReference type="InterPro" id="IPR042098">
    <property type="entry name" value="TauD-like_sf"/>
</dbReference>
<dbReference type="Gene3D" id="3.60.130.10">
    <property type="entry name" value="Clavaminate synthase-like"/>
    <property type="match status" value="1"/>
</dbReference>
<gene>
    <name evidence="3" type="ORF">NO357_05665</name>
</gene>
<evidence type="ECO:0000259" key="2">
    <source>
        <dbReference type="Pfam" id="PF02668"/>
    </source>
</evidence>
<dbReference type="AlphaFoldDB" id="A0AAE3WBJ6"/>
<feature type="domain" description="TauD/TfdA-like" evidence="2">
    <location>
        <begin position="42"/>
        <end position="253"/>
    </location>
</feature>
<protein>
    <submittedName>
        <fullName evidence="3">TauD/TfdA family dioxygenase</fullName>
    </submittedName>
</protein>
<proteinExistence type="predicted"/>
<dbReference type="InterPro" id="IPR003819">
    <property type="entry name" value="TauD/TfdA-like"/>
</dbReference>
<dbReference type="Pfam" id="PF02668">
    <property type="entry name" value="TauD"/>
    <property type="match status" value="1"/>
</dbReference>
<dbReference type="GO" id="GO:0016706">
    <property type="term" value="F:2-oxoglutarate-dependent dioxygenase activity"/>
    <property type="evidence" value="ECO:0007669"/>
    <property type="project" value="UniProtKB-ARBA"/>
</dbReference>
<sequence length="264" mass="29732">MALSDLSNPSESERDEIVRRCRESNFALYSSPPAQDDSTIRRQLRSFADAFGLRIAEAHRSGGEEGIVALRVSNAPSQRGYIPYSTKGMNWHTDGYYNAPDNLISAFVLHCFQQAAAGGTNDILDPEILYIRLRDDHPAYLNALMHPQAMTIPENVEEDGSVRPVSVGPVFYPDAATGRMQMRYTARTRSIEWRDDPATREAEAWLREYLPAGDPLMVRVRLEPGQGVLNNNVLHNRTAFENGSDADHTRVIFRVRFHNRIGDT</sequence>
<dbReference type="EMBL" id="JANHAX010000001">
    <property type="protein sequence ID" value="MDQ2089385.1"/>
    <property type="molecule type" value="Genomic_DNA"/>
</dbReference>
<name>A0AAE3WBJ6_9RHOB</name>